<dbReference type="NCBIfam" id="NF001097">
    <property type="entry name" value="PRK00129.1"/>
    <property type="match status" value="1"/>
</dbReference>
<evidence type="ECO:0000256" key="10">
    <source>
        <dbReference type="SAM" id="MobiDB-lite"/>
    </source>
</evidence>
<dbReference type="EC" id="2.4.2.9" evidence="4"/>
<accession>A0ABD3NZU0</accession>
<dbReference type="InterPro" id="IPR000836">
    <property type="entry name" value="PRTase_dom"/>
</dbReference>
<gene>
    <name evidence="12" type="ORF">HJC23_012822</name>
</gene>
<dbReference type="Gene3D" id="3.40.50.2020">
    <property type="match status" value="1"/>
</dbReference>
<keyword evidence="7" id="KW-0808">Transferase</keyword>
<dbReference type="AlphaFoldDB" id="A0ABD3NZU0"/>
<evidence type="ECO:0000259" key="11">
    <source>
        <dbReference type="Pfam" id="PF14681"/>
    </source>
</evidence>
<name>A0ABD3NZU0_9STRA</name>
<evidence type="ECO:0000256" key="4">
    <source>
        <dbReference type="ARBA" id="ARBA00011894"/>
    </source>
</evidence>
<reference evidence="12 13" key="1">
    <citation type="journal article" date="2020" name="G3 (Bethesda)">
        <title>Improved Reference Genome for Cyclotella cryptica CCMP332, a Model for Cell Wall Morphogenesis, Salinity Adaptation, and Lipid Production in Diatoms (Bacillariophyta).</title>
        <authorList>
            <person name="Roberts W.R."/>
            <person name="Downey K.M."/>
            <person name="Ruck E.C."/>
            <person name="Traller J.C."/>
            <person name="Alverson A.J."/>
        </authorList>
    </citation>
    <scope>NUCLEOTIDE SEQUENCE [LARGE SCALE GENOMIC DNA]</scope>
    <source>
        <strain evidence="12 13">CCMP332</strain>
    </source>
</reference>
<keyword evidence="8" id="KW-0547">Nucleotide-binding</keyword>
<evidence type="ECO:0000256" key="1">
    <source>
        <dbReference type="ARBA" id="ARBA00001946"/>
    </source>
</evidence>
<comment type="pathway">
    <text evidence="2">Pyrimidine metabolism; UMP biosynthesis via salvage pathway; UMP from uracil: step 1/1.</text>
</comment>
<evidence type="ECO:0000256" key="3">
    <source>
        <dbReference type="ARBA" id="ARBA00009516"/>
    </source>
</evidence>
<organism evidence="12 13">
    <name type="scientific">Cyclotella cryptica</name>
    <dbReference type="NCBI Taxonomy" id="29204"/>
    <lineage>
        <taxon>Eukaryota</taxon>
        <taxon>Sar</taxon>
        <taxon>Stramenopiles</taxon>
        <taxon>Ochrophyta</taxon>
        <taxon>Bacillariophyta</taxon>
        <taxon>Coscinodiscophyceae</taxon>
        <taxon>Thalassiosirophycidae</taxon>
        <taxon>Stephanodiscales</taxon>
        <taxon>Stephanodiscaceae</taxon>
        <taxon>Cyclotella</taxon>
    </lineage>
</organism>
<dbReference type="EMBL" id="JABMIG020000322">
    <property type="protein sequence ID" value="KAL3781272.1"/>
    <property type="molecule type" value="Genomic_DNA"/>
</dbReference>
<comment type="similarity">
    <text evidence="3">Belongs to the UPRTase family.</text>
</comment>
<dbReference type="FunFam" id="3.40.50.2020:FF:000023">
    <property type="entry name" value="Probable uracil phosphoribosyltransferase"/>
    <property type="match status" value="1"/>
</dbReference>
<dbReference type="CDD" id="cd06223">
    <property type="entry name" value="PRTases_typeI"/>
    <property type="match status" value="1"/>
</dbReference>
<evidence type="ECO:0000256" key="8">
    <source>
        <dbReference type="ARBA" id="ARBA00022741"/>
    </source>
</evidence>
<dbReference type="SUPFAM" id="SSF53271">
    <property type="entry name" value="PRTase-like"/>
    <property type="match status" value="1"/>
</dbReference>
<dbReference type="GO" id="GO:0008655">
    <property type="term" value="P:pyrimidine-containing compound salvage"/>
    <property type="evidence" value="ECO:0007669"/>
    <property type="project" value="UniProtKB-ARBA"/>
</dbReference>
<dbReference type="Proteomes" id="UP001516023">
    <property type="component" value="Unassembled WGS sequence"/>
</dbReference>
<evidence type="ECO:0000256" key="6">
    <source>
        <dbReference type="ARBA" id="ARBA00022676"/>
    </source>
</evidence>
<dbReference type="GO" id="GO:0005525">
    <property type="term" value="F:GTP binding"/>
    <property type="evidence" value="ECO:0007669"/>
    <property type="project" value="UniProtKB-KW"/>
</dbReference>
<dbReference type="InterPro" id="IPR029057">
    <property type="entry name" value="PRTase-like"/>
</dbReference>
<keyword evidence="5" id="KW-0021">Allosteric enzyme</keyword>
<evidence type="ECO:0000256" key="2">
    <source>
        <dbReference type="ARBA" id="ARBA00005180"/>
    </source>
</evidence>
<evidence type="ECO:0000313" key="13">
    <source>
        <dbReference type="Proteomes" id="UP001516023"/>
    </source>
</evidence>
<keyword evidence="6" id="KW-0328">Glycosyltransferase</keyword>
<dbReference type="Pfam" id="PF14681">
    <property type="entry name" value="UPRTase"/>
    <property type="match status" value="1"/>
</dbReference>
<proteinExistence type="inferred from homology"/>
<evidence type="ECO:0000313" key="12">
    <source>
        <dbReference type="EMBL" id="KAL3781272.1"/>
    </source>
</evidence>
<evidence type="ECO:0000256" key="7">
    <source>
        <dbReference type="ARBA" id="ARBA00022679"/>
    </source>
</evidence>
<comment type="caution">
    <text evidence="12">The sequence shown here is derived from an EMBL/GenBank/DDBJ whole genome shotgun (WGS) entry which is preliminary data.</text>
</comment>
<keyword evidence="9" id="KW-0342">GTP-binding</keyword>
<feature type="domain" description="Phosphoribosyltransferase" evidence="11">
    <location>
        <begin position="440"/>
        <end position="648"/>
    </location>
</feature>
<evidence type="ECO:0000256" key="5">
    <source>
        <dbReference type="ARBA" id="ARBA00022533"/>
    </source>
</evidence>
<keyword evidence="13" id="KW-1185">Reference proteome</keyword>
<evidence type="ECO:0000256" key="9">
    <source>
        <dbReference type="ARBA" id="ARBA00023134"/>
    </source>
</evidence>
<protein>
    <recommendedName>
        <fullName evidence="4">uracil phosphoribosyltransferase</fullName>
        <ecNumber evidence="4">2.4.2.9</ecNumber>
    </recommendedName>
</protein>
<comment type="cofactor">
    <cofactor evidence="1">
        <name>Mg(2+)</name>
        <dbReference type="ChEBI" id="CHEBI:18420"/>
    </cofactor>
</comment>
<dbReference type="GO" id="GO:0004845">
    <property type="term" value="F:uracil phosphoribosyltransferase activity"/>
    <property type="evidence" value="ECO:0007669"/>
    <property type="project" value="UniProtKB-EC"/>
</dbReference>
<sequence>MMSIIRPHCTAEIQTIPAPSPLFFRCIQPTSPAMDTDLTSHEHEHEHDIEDSAVHVDHAHDLDHDAIDAALVDEAIEDSLIPSIPALPPPPESEAEEPATQNPTILFGRSLKLVDPSTSAVLSFDNSAFQSKFWASKELLFDTLATFADSVGCKAVKSRDLIRVKSRNPNVKDEEGFYIKLRALHNEKKPAASPKDPTRSVPKARPVWEREVQIREVSCILPVGMGATGVKRVAEEELCPSTAFAYSLKKLDSLSMTIVGFDEKALLEKCCRTLPTDGDDAASERPNPEFDERLDMDLMAKELFKQDDVWISRDMLYHALSCFGAVFGFKVVKTRNMLCCKRYGSDNGNRNWSQGPWKVECPFSISLKALHTERKLTENPKDPDKNLGPKCRPIWEREVLIKEANCLHGGGCKPGSERAVAVKKSPKAVHPNVTVMKNAGLVNLFTKIRDAHTGAAEFVQYSKRIMRLLVEDTVAVLPSTPRIVNTPTNVRYKGQVSIIDINPEKVCLVSVIRAGDSLLESFREIFPACSVGKMWIQRNESSSAKEAVHSCTKLPPGIEEMEAVVLCDPMLATGGSSLTALNTLVKDYGVKPERIVFSNVISCPEGLDALAKDYPDVRIVTSWVDEGLNEEKFILPGLGDYGDRYFNTIPTVSSASMTL</sequence>
<feature type="region of interest" description="Disordered" evidence="10">
    <location>
        <begin position="81"/>
        <end position="100"/>
    </location>
</feature>